<evidence type="ECO:0000256" key="4">
    <source>
        <dbReference type="ARBA" id="ARBA00022723"/>
    </source>
</evidence>
<comment type="similarity">
    <text evidence="2">Belongs to the phospholipase D family. C2-PLD subfamily.</text>
</comment>
<feature type="domain" description="C2" evidence="10">
    <location>
        <begin position="1"/>
        <end position="93"/>
    </location>
</feature>
<dbReference type="EC" id="3.1.4.4" evidence="3"/>
<dbReference type="Pfam" id="PF12357">
    <property type="entry name" value="PLD_C"/>
    <property type="match status" value="1"/>
</dbReference>
<keyword evidence="4" id="KW-0479">Metal-binding</keyword>
<gene>
    <name evidence="12" type="ORF">BU14_0501s0015</name>
</gene>
<keyword evidence="5" id="KW-0677">Repeat</keyword>
<evidence type="ECO:0000313" key="13">
    <source>
        <dbReference type="Proteomes" id="UP000218209"/>
    </source>
</evidence>
<keyword evidence="7" id="KW-0106">Calcium</keyword>
<reference evidence="12 13" key="1">
    <citation type="submission" date="2017-03" db="EMBL/GenBank/DDBJ databases">
        <title>WGS assembly of Porphyra umbilicalis.</title>
        <authorList>
            <person name="Brawley S.H."/>
            <person name="Blouin N.A."/>
            <person name="Ficko-Blean E."/>
            <person name="Wheeler G.L."/>
            <person name="Lohr M."/>
            <person name="Goodson H.V."/>
            <person name="Jenkins J.W."/>
            <person name="Blaby-Haas C.E."/>
            <person name="Helliwell K.E."/>
            <person name="Chan C."/>
            <person name="Marriage T."/>
            <person name="Bhattacharya D."/>
            <person name="Klein A.S."/>
            <person name="Badis Y."/>
            <person name="Brodie J."/>
            <person name="Cao Y."/>
            <person name="Collen J."/>
            <person name="Dittami S.M."/>
            <person name="Gachon C.M."/>
            <person name="Green B.R."/>
            <person name="Karpowicz S."/>
            <person name="Kim J.W."/>
            <person name="Kudahl U."/>
            <person name="Lin S."/>
            <person name="Michel G."/>
            <person name="Mittag M."/>
            <person name="Olson B.J."/>
            <person name="Pangilinan J."/>
            <person name="Peng Y."/>
            <person name="Qiu H."/>
            <person name="Shu S."/>
            <person name="Singer J.T."/>
            <person name="Smith A.G."/>
            <person name="Sprecher B.N."/>
            <person name="Wagner V."/>
            <person name="Wang W."/>
            <person name="Wang Z.-Y."/>
            <person name="Yan J."/>
            <person name="Yarish C."/>
            <person name="Zoeuner-Riek S."/>
            <person name="Zhuang Y."/>
            <person name="Zou Y."/>
            <person name="Lindquist E.A."/>
            <person name="Grimwood J."/>
            <person name="Barry K."/>
            <person name="Rokhsar D.S."/>
            <person name="Schmutz J."/>
            <person name="Stiller J.W."/>
            <person name="Grossman A.R."/>
            <person name="Prochnik S.E."/>
        </authorList>
    </citation>
    <scope>NUCLEOTIDE SEQUENCE [LARGE SCALE GENOMIC DNA]</scope>
    <source>
        <strain evidence="12">4086291</strain>
    </source>
</reference>
<evidence type="ECO:0000256" key="2">
    <source>
        <dbReference type="ARBA" id="ARBA00010683"/>
    </source>
</evidence>
<dbReference type="GO" id="GO:0046872">
    <property type="term" value="F:metal ion binding"/>
    <property type="evidence" value="ECO:0007669"/>
    <property type="project" value="UniProtKB-KW"/>
</dbReference>
<comment type="cofactor">
    <cofactor evidence="1">
        <name>Ca(2+)</name>
        <dbReference type="ChEBI" id="CHEBI:29108"/>
    </cofactor>
</comment>
<sequence length="767" mass="85929">MQSCLSSLVIDPYVTVRLGLKRIVKTATIQNTDTPDWGLDESYDLANDVSKLVVHVKANSSAMCIRLSPHKSLGYIKLDAEELAAGKELTGWVSLTGRTRLSREKNRGQLRLFIKFTKLADLQVNDPNVMPCYWPVRHGCKVTLYQDAHTPQGSLEPSAFESQGLAVPETVSAWTDIYEAMMGAKHVIYIMGWSVWVDVVMVRDGDTAAAMPLGQLLLKKAEEGVRVNLLVWDEVLSTDLPFFHSTGLMDTKDEQLRDFFKNTKVNTAIVPRVADDTAKNSIAGVSVSGLFTHHSKAVVVDSDADGSKRRLVAFVGGLDLTYGRYDTPSHSLFGTLRGVHSEDFHNACFSITKEYGPREPWHDIHCRLDGGIARDVAEYIEERWRGQASKKLQGALVDLDDAAVYVPGTSSTKDKNTWSAQMFRSCDERSAHMDVERGGLLTKKGRLIDKSIQRAYVHHIRRAQRYVYIENQYFLGSSHEWKHDRHKDAQHLVPLELVLKIEDKIARKERFAVYVTIPLWSEGPAADKATQEVIFWQYRTIEMMFARVTDALKEAGSTAKATDYLNFFCLGNREEVPPGEDPGTLTGESIPTPDEILLGKTRRHQIYVHAKMMIVDDEVIVLGSANINERSMNGARDTEAAVGCYQPHHMLKRTEEGQLGGKTAEVYPNGDVAAFRKSLWVEHAAVMPDVFNDPASLACVHKMRALGEKGWQEFTGEEVVTMKQHLMLYPYVVEEDGDVEPRVKYFPDTQGTIKGDDSLLLPNLLTA</sequence>
<accession>A0A1X6NTA4</accession>
<dbReference type="InterPro" id="IPR024632">
    <property type="entry name" value="PLipase_D_C"/>
</dbReference>
<evidence type="ECO:0000256" key="7">
    <source>
        <dbReference type="ARBA" id="ARBA00022837"/>
    </source>
</evidence>
<evidence type="ECO:0000256" key="3">
    <source>
        <dbReference type="ARBA" id="ARBA00012027"/>
    </source>
</evidence>
<dbReference type="GO" id="GO:0009395">
    <property type="term" value="P:phospholipid catabolic process"/>
    <property type="evidence" value="ECO:0007669"/>
    <property type="project" value="TreeGrafter"/>
</dbReference>
<evidence type="ECO:0000259" key="11">
    <source>
        <dbReference type="PROSITE" id="PS50035"/>
    </source>
</evidence>
<keyword evidence="9" id="KW-0443">Lipid metabolism</keyword>
<dbReference type="PROSITE" id="PS50004">
    <property type="entry name" value="C2"/>
    <property type="match status" value="1"/>
</dbReference>
<organism evidence="12 13">
    <name type="scientific">Porphyra umbilicalis</name>
    <name type="common">Purple laver</name>
    <name type="synonym">Red alga</name>
    <dbReference type="NCBI Taxonomy" id="2786"/>
    <lineage>
        <taxon>Eukaryota</taxon>
        <taxon>Rhodophyta</taxon>
        <taxon>Bangiophyceae</taxon>
        <taxon>Bangiales</taxon>
        <taxon>Bangiaceae</taxon>
        <taxon>Porphyra</taxon>
    </lineage>
</organism>
<evidence type="ECO:0000256" key="9">
    <source>
        <dbReference type="ARBA" id="ARBA00023098"/>
    </source>
</evidence>
<keyword evidence="6" id="KW-0378">Hydrolase</keyword>
<dbReference type="SUPFAM" id="SSF56024">
    <property type="entry name" value="Phospholipase D/nuclease"/>
    <property type="match status" value="2"/>
</dbReference>
<dbReference type="SUPFAM" id="SSF49562">
    <property type="entry name" value="C2 domain (Calcium/lipid-binding domain, CaLB)"/>
    <property type="match status" value="1"/>
</dbReference>
<dbReference type="InterPro" id="IPR000008">
    <property type="entry name" value="C2_dom"/>
</dbReference>
<evidence type="ECO:0000256" key="5">
    <source>
        <dbReference type="ARBA" id="ARBA00022737"/>
    </source>
</evidence>
<dbReference type="OrthoDB" id="14911at2759"/>
<dbReference type="PANTHER" id="PTHR18896:SF60">
    <property type="entry name" value="PHOSPHOLIPASE D"/>
    <property type="match status" value="1"/>
</dbReference>
<dbReference type="Pfam" id="PF00614">
    <property type="entry name" value="PLDc"/>
    <property type="match status" value="2"/>
</dbReference>
<dbReference type="Gene3D" id="3.30.870.10">
    <property type="entry name" value="Endonuclease Chain A"/>
    <property type="match status" value="2"/>
</dbReference>
<dbReference type="GO" id="GO:0005886">
    <property type="term" value="C:plasma membrane"/>
    <property type="evidence" value="ECO:0007669"/>
    <property type="project" value="TreeGrafter"/>
</dbReference>
<feature type="domain" description="PLD phosphodiesterase" evidence="11">
    <location>
        <begin position="289"/>
        <end position="324"/>
    </location>
</feature>
<dbReference type="InterPro" id="IPR015679">
    <property type="entry name" value="PLipase_D_fam"/>
</dbReference>
<dbReference type="InterPro" id="IPR001736">
    <property type="entry name" value="PLipase_D/transphosphatidylase"/>
</dbReference>
<protein>
    <recommendedName>
        <fullName evidence="3">phospholipase D</fullName>
        <ecNumber evidence="3">3.1.4.4</ecNumber>
    </recommendedName>
</protein>
<dbReference type="PROSITE" id="PS50035">
    <property type="entry name" value="PLD"/>
    <property type="match status" value="2"/>
</dbReference>
<feature type="domain" description="PLD phosphodiesterase" evidence="11">
    <location>
        <begin position="604"/>
        <end position="631"/>
    </location>
</feature>
<evidence type="ECO:0000259" key="10">
    <source>
        <dbReference type="PROSITE" id="PS50004"/>
    </source>
</evidence>
<dbReference type="EMBL" id="KV919108">
    <property type="protein sequence ID" value="OSX71795.1"/>
    <property type="molecule type" value="Genomic_DNA"/>
</dbReference>
<name>A0A1X6NTA4_PORUM</name>
<dbReference type="GO" id="GO:0004630">
    <property type="term" value="F:phospholipase D activity"/>
    <property type="evidence" value="ECO:0007669"/>
    <property type="project" value="UniProtKB-EC"/>
</dbReference>
<dbReference type="InterPro" id="IPR035892">
    <property type="entry name" value="C2_domain_sf"/>
</dbReference>
<dbReference type="AlphaFoldDB" id="A0A1X6NTA4"/>
<dbReference type="SMART" id="SM00155">
    <property type="entry name" value="PLDc"/>
    <property type="match status" value="2"/>
</dbReference>
<keyword evidence="13" id="KW-1185">Reference proteome</keyword>
<evidence type="ECO:0000313" key="12">
    <source>
        <dbReference type="EMBL" id="OSX71795.1"/>
    </source>
</evidence>
<evidence type="ECO:0000256" key="6">
    <source>
        <dbReference type="ARBA" id="ARBA00022801"/>
    </source>
</evidence>
<keyword evidence="8" id="KW-0442">Lipid degradation</keyword>
<proteinExistence type="inferred from homology"/>
<dbReference type="Gene3D" id="2.60.40.150">
    <property type="entry name" value="C2 domain"/>
    <property type="match status" value="1"/>
</dbReference>
<dbReference type="PANTHER" id="PTHR18896">
    <property type="entry name" value="PHOSPHOLIPASE D"/>
    <property type="match status" value="1"/>
</dbReference>
<evidence type="ECO:0000256" key="1">
    <source>
        <dbReference type="ARBA" id="ARBA00001913"/>
    </source>
</evidence>
<evidence type="ECO:0000256" key="8">
    <source>
        <dbReference type="ARBA" id="ARBA00022963"/>
    </source>
</evidence>
<dbReference type="Pfam" id="PF00168">
    <property type="entry name" value="C2"/>
    <property type="match status" value="1"/>
</dbReference>
<dbReference type="Proteomes" id="UP000218209">
    <property type="component" value="Unassembled WGS sequence"/>
</dbReference>